<keyword evidence="11" id="KW-1185">Reference proteome</keyword>
<dbReference type="EMBL" id="KV425954">
    <property type="protein sequence ID" value="KZV95629.1"/>
    <property type="molecule type" value="Genomic_DNA"/>
</dbReference>
<evidence type="ECO:0000256" key="1">
    <source>
        <dbReference type="ARBA" id="ARBA00004651"/>
    </source>
</evidence>
<sequence length="618" mass="68856">MVKHEHHVPLGRSASAPVPDADPVFTGIPRVKTDIVMGTQHVQEVSKLDWLEHPHSFIRGMWQAFLATALFRCWHMIVFFAAEAAVITWAREKNGADITVNSNLVTVLGTFIGFIISLRTSASFDRYHEGRRYWSQLAHNAGMLGRIIWFHVPENKPAEGQSEDQARAYTLVEKRTAINLVEAFAVAIKHHLRGEDGIYYEDLYHLVKCLPAYAMATNVLSPMYARGPSEKQQFQPFPHPSDHDMTRVGTAATFKGNELPLPATASVSNTDLRQRRTFVRPAAASATSVGRTADGEPILMPARMPPSTTIFDVWPLSMFVRVIQARGKRLQGKKAARDRARHIDKYGNKSGNVPIEISLYLNAYFRAQQSRGVDGLIIANLFEHLKQLLDANVGLERIQTTPIPFSYSVHLWTITLLYLALLPFQLVDSLGWLNIAASALAAFAYCGLLKAGDEIEQPFGYDYNDLNLDHFTKHIIRRELRALTAMPIQDPVEWMFSNENDTVFDDPVNSRLHPSQKTKTKHPGVVDHTHELRKTPEEWVRLGETRIMSALAMSGGVDADAGMFVSDAPAMGVPHIPTSMTLKPVPRTSTDAGAIMQTTSQVPEDQQRNGNSLAAALT</sequence>
<dbReference type="PANTHER" id="PTHR33281">
    <property type="entry name" value="UPF0187 PROTEIN YNEE"/>
    <property type="match status" value="1"/>
</dbReference>
<proteinExistence type="predicted"/>
<feature type="compositionally biased region" description="Polar residues" evidence="8">
    <location>
        <begin position="599"/>
        <end position="612"/>
    </location>
</feature>
<dbReference type="AlphaFoldDB" id="A0A166AVQ9"/>
<dbReference type="GO" id="GO:0005886">
    <property type="term" value="C:plasma membrane"/>
    <property type="evidence" value="ECO:0007669"/>
    <property type="project" value="UniProtKB-SubCell"/>
</dbReference>
<gene>
    <name evidence="10" type="ORF">EXIGLDRAFT_644154</name>
</gene>
<keyword evidence="5 9" id="KW-1133">Transmembrane helix</keyword>
<comment type="subcellular location">
    <subcellularLocation>
        <location evidence="1">Cell membrane</location>
        <topology evidence="1">Multi-pass membrane protein</topology>
    </subcellularLocation>
</comment>
<protein>
    <submittedName>
        <fullName evidence="10">UPF0187-domain-containing protein</fullName>
    </submittedName>
</protein>
<evidence type="ECO:0000313" key="10">
    <source>
        <dbReference type="EMBL" id="KZV95629.1"/>
    </source>
</evidence>
<feature type="transmembrane region" description="Helical" evidence="9">
    <location>
        <begin position="102"/>
        <end position="122"/>
    </location>
</feature>
<dbReference type="Pfam" id="PF25539">
    <property type="entry name" value="Bestrophin_2"/>
    <property type="match status" value="2"/>
</dbReference>
<keyword evidence="3" id="KW-1003">Cell membrane</keyword>
<organism evidence="10 11">
    <name type="scientific">Exidia glandulosa HHB12029</name>
    <dbReference type="NCBI Taxonomy" id="1314781"/>
    <lineage>
        <taxon>Eukaryota</taxon>
        <taxon>Fungi</taxon>
        <taxon>Dikarya</taxon>
        <taxon>Basidiomycota</taxon>
        <taxon>Agaricomycotina</taxon>
        <taxon>Agaricomycetes</taxon>
        <taxon>Auriculariales</taxon>
        <taxon>Exidiaceae</taxon>
        <taxon>Exidia</taxon>
    </lineage>
</organism>
<keyword evidence="7 9" id="KW-0472">Membrane</keyword>
<dbReference type="STRING" id="1314781.A0A166AVQ9"/>
<feature type="transmembrane region" description="Helical" evidence="9">
    <location>
        <begin position="69"/>
        <end position="90"/>
    </location>
</feature>
<evidence type="ECO:0000256" key="3">
    <source>
        <dbReference type="ARBA" id="ARBA00022475"/>
    </source>
</evidence>
<evidence type="ECO:0000256" key="2">
    <source>
        <dbReference type="ARBA" id="ARBA00022448"/>
    </source>
</evidence>
<dbReference type="PANTHER" id="PTHR33281:SF19">
    <property type="entry name" value="VOLTAGE-DEPENDENT ANION CHANNEL-FORMING PROTEIN YNEE"/>
    <property type="match status" value="1"/>
</dbReference>
<reference evidence="10 11" key="1">
    <citation type="journal article" date="2016" name="Mol. Biol. Evol.">
        <title>Comparative Genomics of Early-Diverging Mushroom-Forming Fungi Provides Insights into the Origins of Lignocellulose Decay Capabilities.</title>
        <authorList>
            <person name="Nagy L.G."/>
            <person name="Riley R."/>
            <person name="Tritt A."/>
            <person name="Adam C."/>
            <person name="Daum C."/>
            <person name="Floudas D."/>
            <person name="Sun H."/>
            <person name="Yadav J.S."/>
            <person name="Pangilinan J."/>
            <person name="Larsson K.H."/>
            <person name="Matsuura K."/>
            <person name="Barry K."/>
            <person name="Labutti K."/>
            <person name="Kuo R."/>
            <person name="Ohm R.A."/>
            <person name="Bhattacharya S.S."/>
            <person name="Shirouzu T."/>
            <person name="Yoshinaga Y."/>
            <person name="Martin F.M."/>
            <person name="Grigoriev I.V."/>
            <person name="Hibbett D.S."/>
        </authorList>
    </citation>
    <scope>NUCLEOTIDE SEQUENCE [LARGE SCALE GENOMIC DNA]</scope>
    <source>
        <strain evidence="10 11">HHB12029</strain>
    </source>
</reference>
<keyword evidence="4 9" id="KW-0812">Transmembrane</keyword>
<name>A0A166AVQ9_EXIGL</name>
<evidence type="ECO:0000256" key="5">
    <source>
        <dbReference type="ARBA" id="ARBA00022989"/>
    </source>
</evidence>
<evidence type="ECO:0000256" key="4">
    <source>
        <dbReference type="ARBA" id="ARBA00022692"/>
    </source>
</evidence>
<evidence type="ECO:0000256" key="6">
    <source>
        <dbReference type="ARBA" id="ARBA00023065"/>
    </source>
</evidence>
<evidence type="ECO:0000313" key="11">
    <source>
        <dbReference type="Proteomes" id="UP000077266"/>
    </source>
</evidence>
<evidence type="ECO:0000256" key="9">
    <source>
        <dbReference type="SAM" id="Phobius"/>
    </source>
</evidence>
<dbReference type="OrthoDB" id="1368at2759"/>
<dbReference type="Proteomes" id="UP000077266">
    <property type="component" value="Unassembled WGS sequence"/>
</dbReference>
<dbReference type="InterPro" id="IPR044669">
    <property type="entry name" value="YneE/VCCN1/2-like"/>
</dbReference>
<evidence type="ECO:0000256" key="8">
    <source>
        <dbReference type="SAM" id="MobiDB-lite"/>
    </source>
</evidence>
<evidence type="ECO:0000256" key="7">
    <source>
        <dbReference type="ARBA" id="ARBA00023136"/>
    </source>
</evidence>
<keyword evidence="6" id="KW-0406">Ion transport</keyword>
<feature type="region of interest" description="Disordered" evidence="8">
    <location>
        <begin position="599"/>
        <end position="618"/>
    </location>
</feature>
<dbReference type="InParanoid" id="A0A166AVQ9"/>
<accession>A0A166AVQ9</accession>
<keyword evidence="2" id="KW-0813">Transport</keyword>
<dbReference type="GO" id="GO:0005254">
    <property type="term" value="F:chloride channel activity"/>
    <property type="evidence" value="ECO:0007669"/>
    <property type="project" value="InterPro"/>
</dbReference>